<reference evidence="10" key="1">
    <citation type="submission" date="2022-07" db="EMBL/GenBank/DDBJ databases">
        <title>Genome Sequence of Physisporinus lineatus.</title>
        <authorList>
            <person name="Buettner E."/>
        </authorList>
    </citation>
    <scope>NUCLEOTIDE SEQUENCE</scope>
    <source>
        <strain evidence="10">VT162</strain>
    </source>
</reference>
<dbReference type="InterPro" id="IPR014710">
    <property type="entry name" value="RmlC-like_jellyroll"/>
</dbReference>
<dbReference type="EMBL" id="JANAWD010000665">
    <property type="protein sequence ID" value="KAJ3476808.1"/>
    <property type="molecule type" value="Genomic_DNA"/>
</dbReference>
<dbReference type="SMART" id="SM00835">
    <property type="entry name" value="Cupin_1"/>
    <property type="match status" value="1"/>
</dbReference>
<dbReference type="InterPro" id="IPR006045">
    <property type="entry name" value="Cupin_1"/>
</dbReference>
<sequence length="369" mass="38481">MLTKSLYLLLAVSAMVSPTLGQSPAQKVADLRLAASMVDRVKLLQDNEFVFDFLHPISGESDGGGGHTVSASVGNFPALVGTGMAMTIGFLGPCGYNTPHTHPRATEFNFAVNGTLQTGFLAENGARFVFNEVPPGSAAIFPKGVIHFEMNTECEDVLFVAAFNDEDPGVDQIAQRFFGLPPKFVAAALGDIGIEQIAGLESKIPNNVALGTEECLKRCGLTNSGQPTSQRQPRVAANALPSGYSGPSAAAAPSGTPTHYATPATSPAAVAVSATASPTSLSGQLSLNDESGKTNPVIIALIVIVGVLLAGYAFIIVGWCLRRRNEKKSRSGGNKYFKPGADFAPQAASFHSDKGYGGPHSTPYDPPTQ</sequence>
<comment type="caution">
    <text evidence="10">The sequence shown here is derived from an EMBL/GenBank/DDBJ whole genome shotgun (WGS) entry which is preliminary data.</text>
</comment>
<dbReference type="GO" id="GO:0005576">
    <property type="term" value="C:extracellular region"/>
    <property type="evidence" value="ECO:0007669"/>
    <property type="project" value="UniProtKB-SubCell"/>
</dbReference>
<keyword evidence="7" id="KW-0812">Transmembrane</keyword>
<dbReference type="InterPro" id="IPR011051">
    <property type="entry name" value="RmlC_Cupin_sf"/>
</dbReference>
<dbReference type="InterPro" id="IPR001929">
    <property type="entry name" value="Germin"/>
</dbReference>
<proteinExistence type="inferred from homology"/>
<evidence type="ECO:0000256" key="2">
    <source>
        <dbReference type="ARBA" id="ARBA00007456"/>
    </source>
</evidence>
<evidence type="ECO:0000256" key="7">
    <source>
        <dbReference type="SAM" id="Phobius"/>
    </source>
</evidence>
<keyword evidence="8" id="KW-0732">Signal</keyword>
<dbReference type="CDD" id="cd02241">
    <property type="entry name" value="cupin_OxOx"/>
    <property type="match status" value="1"/>
</dbReference>
<dbReference type="GO" id="GO:0030145">
    <property type="term" value="F:manganese ion binding"/>
    <property type="evidence" value="ECO:0007669"/>
    <property type="project" value="InterPro"/>
</dbReference>
<evidence type="ECO:0000256" key="3">
    <source>
        <dbReference type="ARBA" id="ARBA00022525"/>
    </source>
</evidence>
<evidence type="ECO:0000313" key="11">
    <source>
        <dbReference type="Proteomes" id="UP001212997"/>
    </source>
</evidence>
<keyword evidence="7" id="KW-0472">Membrane</keyword>
<gene>
    <name evidence="10" type="ORF">NLI96_g10902</name>
</gene>
<name>A0AAD5UUD6_9APHY</name>
<keyword evidence="5" id="KW-0464">Manganese</keyword>
<dbReference type="Pfam" id="PF00190">
    <property type="entry name" value="Cupin_1"/>
    <property type="match status" value="1"/>
</dbReference>
<dbReference type="PRINTS" id="PR00325">
    <property type="entry name" value="GERMIN"/>
</dbReference>
<evidence type="ECO:0000256" key="4">
    <source>
        <dbReference type="ARBA" id="ARBA00022723"/>
    </source>
</evidence>
<accession>A0AAD5UUD6</accession>
<feature type="chain" id="PRO_5042082099" description="Cupin type-1 domain-containing protein" evidence="8">
    <location>
        <begin position="22"/>
        <end position="369"/>
    </location>
</feature>
<evidence type="ECO:0000256" key="1">
    <source>
        <dbReference type="ARBA" id="ARBA00004613"/>
    </source>
</evidence>
<dbReference type="PANTHER" id="PTHR31238">
    <property type="entry name" value="GERMIN-LIKE PROTEIN SUBFAMILY 3 MEMBER 3"/>
    <property type="match status" value="1"/>
</dbReference>
<dbReference type="Proteomes" id="UP001212997">
    <property type="component" value="Unassembled WGS sequence"/>
</dbReference>
<evidence type="ECO:0000259" key="9">
    <source>
        <dbReference type="SMART" id="SM00835"/>
    </source>
</evidence>
<comment type="similarity">
    <text evidence="2">Belongs to the germin family.</text>
</comment>
<evidence type="ECO:0000256" key="5">
    <source>
        <dbReference type="ARBA" id="ARBA00023211"/>
    </source>
</evidence>
<comment type="subcellular location">
    <subcellularLocation>
        <location evidence="1">Secreted</location>
    </subcellularLocation>
</comment>
<dbReference type="SUPFAM" id="SSF51182">
    <property type="entry name" value="RmlC-like cupins"/>
    <property type="match status" value="1"/>
</dbReference>
<keyword evidence="3" id="KW-0964">Secreted</keyword>
<feature type="domain" description="Cupin type-1" evidence="9">
    <location>
        <begin position="55"/>
        <end position="198"/>
    </location>
</feature>
<evidence type="ECO:0000256" key="6">
    <source>
        <dbReference type="SAM" id="MobiDB-lite"/>
    </source>
</evidence>
<dbReference type="Gene3D" id="2.60.120.10">
    <property type="entry name" value="Jelly Rolls"/>
    <property type="match status" value="1"/>
</dbReference>
<keyword evidence="7" id="KW-1133">Transmembrane helix</keyword>
<evidence type="ECO:0000256" key="8">
    <source>
        <dbReference type="SAM" id="SignalP"/>
    </source>
</evidence>
<protein>
    <recommendedName>
        <fullName evidence="9">Cupin type-1 domain-containing protein</fullName>
    </recommendedName>
</protein>
<keyword evidence="4" id="KW-0479">Metal-binding</keyword>
<keyword evidence="11" id="KW-1185">Reference proteome</keyword>
<organism evidence="10 11">
    <name type="scientific">Meripilus lineatus</name>
    <dbReference type="NCBI Taxonomy" id="2056292"/>
    <lineage>
        <taxon>Eukaryota</taxon>
        <taxon>Fungi</taxon>
        <taxon>Dikarya</taxon>
        <taxon>Basidiomycota</taxon>
        <taxon>Agaricomycotina</taxon>
        <taxon>Agaricomycetes</taxon>
        <taxon>Polyporales</taxon>
        <taxon>Meripilaceae</taxon>
        <taxon>Meripilus</taxon>
    </lineage>
</organism>
<feature type="region of interest" description="Disordered" evidence="6">
    <location>
        <begin position="329"/>
        <end position="369"/>
    </location>
</feature>
<evidence type="ECO:0000313" key="10">
    <source>
        <dbReference type="EMBL" id="KAJ3476808.1"/>
    </source>
</evidence>
<dbReference type="AlphaFoldDB" id="A0AAD5UUD6"/>
<feature type="transmembrane region" description="Helical" evidence="7">
    <location>
        <begin position="297"/>
        <end position="321"/>
    </location>
</feature>
<feature type="signal peptide" evidence="8">
    <location>
        <begin position="1"/>
        <end position="21"/>
    </location>
</feature>